<dbReference type="GO" id="GO:0016987">
    <property type="term" value="F:sigma factor activity"/>
    <property type="evidence" value="ECO:0007669"/>
    <property type="project" value="UniProtKB-KW"/>
</dbReference>
<evidence type="ECO:0000259" key="5">
    <source>
        <dbReference type="PROSITE" id="PS00716"/>
    </source>
</evidence>
<dbReference type="Pfam" id="PF04542">
    <property type="entry name" value="Sigma70_r2"/>
    <property type="match status" value="1"/>
</dbReference>
<protein>
    <submittedName>
        <fullName evidence="6">RNA polymerase sigma factor RpoD</fullName>
    </submittedName>
</protein>
<evidence type="ECO:0000256" key="3">
    <source>
        <dbReference type="ARBA" id="ARBA00023125"/>
    </source>
</evidence>
<comment type="caution">
    <text evidence="6">The sequence shown here is derived from an EMBL/GenBank/DDBJ whole genome shotgun (WGS) entry which is preliminary data.</text>
</comment>
<dbReference type="InterPro" id="IPR036388">
    <property type="entry name" value="WH-like_DNA-bd_sf"/>
</dbReference>
<dbReference type="NCBIfam" id="TIGR02937">
    <property type="entry name" value="sigma70-ECF"/>
    <property type="match status" value="1"/>
</dbReference>
<dbReference type="Pfam" id="PF04545">
    <property type="entry name" value="Sigma70_r4"/>
    <property type="match status" value="1"/>
</dbReference>
<dbReference type="InterPro" id="IPR013325">
    <property type="entry name" value="RNA_pol_sigma_r2"/>
</dbReference>
<dbReference type="InterPro" id="IPR014284">
    <property type="entry name" value="RNA_pol_sigma-70_dom"/>
</dbReference>
<dbReference type="EMBL" id="QUAH01000014">
    <property type="protein sequence ID" value="RFT15025.1"/>
    <property type="molecule type" value="Genomic_DNA"/>
</dbReference>
<evidence type="ECO:0000256" key="4">
    <source>
        <dbReference type="ARBA" id="ARBA00023163"/>
    </source>
</evidence>
<dbReference type="InterPro" id="IPR000943">
    <property type="entry name" value="RNA_pol_sigma70"/>
</dbReference>
<dbReference type="Proteomes" id="UP000257323">
    <property type="component" value="Unassembled WGS sequence"/>
</dbReference>
<dbReference type="GO" id="GO:0006352">
    <property type="term" value="P:DNA-templated transcription initiation"/>
    <property type="evidence" value="ECO:0007669"/>
    <property type="project" value="InterPro"/>
</dbReference>
<dbReference type="GO" id="GO:0003677">
    <property type="term" value="F:DNA binding"/>
    <property type="evidence" value="ECO:0007669"/>
    <property type="project" value="UniProtKB-KW"/>
</dbReference>
<organism evidence="6 7">
    <name type="scientific">Candidatus Saccharicenans subterraneus</name>
    <dbReference type="NCBI Taxonomy" id="2508984"/>
    <lineage>
        <taxon>Bacteria</taxon>
        <taxon>Candidatus Aminicenantota</taxon>
        <taxon>Candidatus Aminicenantia</taxon>
        <taxon>Candidatus Aminicenantales</taxon>
        <taxon>Candidatus Saccharicenantaceae</taxon>
        <taxon>Candidatus Saccharicenans</taxon>
    </lineage>
</organism>
<dbReference type="InterPro" id="IPR050239">
    <property type="entry name" value="Sigma-70_RNA_pol_init_factors"/>
</dbReference>
<dbReference type="PANTHER" id="PTHR30603">
    <property type="entry name" value="RNA POLYMERASE SIGMA FACTOR RPO"/>
    <property type="match status" value="1"/>
</dbReference>
<dbReference type="PIRSF" id="PIRSF000770">
    <property type="entry name" value="RNA_pol_sigma-SigE/K"/>
    <property type="match status" value="1"/>
</dbReference>
<dbReference type="PANTHER" id="PTHR30603:SF47">
    <property type="entry name" value="RNA POLYMERASE SIGMA FACTOR SIGD, CHLOROPLASTIC"/>
    <property type="match status" value="1"/>
</dbReference>
<keyword evidence="3" id="KW-0238">DNA-binding</keyword>
<keyword evidence="1" id="KW-0805">Transcription regulation</keyword>
<gene>
    <name evidence="6" type="ORF">OP8BY_1135</name>
</gene>
<dbReference type="InterPro" id="IPR009042">
    <property type="entry name" value="RNA_pol_sigma70_r1_2"/>
</dbReference>
<proteinExistence type="predicted"/>
<dbReference type="SUPFAM" id="SSF88659">
    <property type="entry name" value="Sigma3 and sigma4 domains of RNA polymerase sigma factors"/>
    <property type="match status" value="2"/>
</dbReference>
<dbReference type="InterPro" id="IPR013324">
    <property type="entry name" value="RNA_pol_sigma_r3/r4-like"/>
</dbReference>
<dbReference type="InterPro" id="IPR007624">
    <property type="entry name" value="RNA_pol_sigma70_r3"/>
</dbReference>
<name>A0A3E2BJV9_9BACT</name>
<dbReference type="Gene3D" id="1.10.10.10">
    <property type="entry name" value="Winged helix-like DNA-binding domain superfamily/Winged helix DNA-binding domain"/>
    <property type="match status" value="2"/>
</dbReference>
<dbReference type="InterPro" id="IPR007627">
    <property type="entry name" value="RNA_pol_sigma70_r2"/>
</dbReference>
<evidence type="ECO:0000313" key="7">
    <source>
        <dbReference type="Proteomes" id="UP000257323"/>
    </source>
</evidence>
<evidence type="ECO:0000256" key="2">
    <source>
        <dbReference type="ARBA" id="ARBA00023082"/>
    </source>
</evidence>
<accession>A0A3E2BJV9</accession>
<dbReference type="InterPro" id="IPR007630">
    <property type="entry name" value="RNA_pol_sigma70_r4"/>
</dbReference>
<dbReference type="Pfam" id="PF04539">
    <property type="entry name" value="Sigma70_r3"/>
    <property type="match status" value="1"/>
</dbReference>
<sequence length="281" mass="32954">MKYQDYLESRNIKLYLEEISKIPPITEEEEKELGERLKKGDPEALRRLIEGNLRFVVSYVKRYQGMGLTLLDLINEGNLGLVEAAQRFDPDRNVKFISYAVWWIRQAIVHALSQASHSFNLPQKISDRISRMNREKEVLRKELGREPTREEVAERLKITPEEVADLELIQEKGLSLSDKISEDEDLEVEDRVSDELEPSVEYQLIKNSIEQQIREILNELDEREALVLKLRFGIDSDEPMTLQEIGDRLGLTRERIRQIEQRAMRKLAHSQKLKQLRGYLN</sequence>
<dbReference type="SUPFAM" id="SSF88946">
    <property type="entry name" value="Sigma2 domain of RNA polymerase sigma factors"/>
    <property type="match status" value="1"/>
</dbReference>
<dbReference type="Pfam" id="PF00140">
    <property type="entry name" value="Sigma70_r1_2"/>
    <property type="match status" value="1"/>
</dbReference>
<dbReference type="AlphaFoldDB" id="A0A3E2BJV9"/>
<reference evidence="6 7" key="1">
    <citation type="submission" date="2018-08" db="EMBL/GenBank/DDBJ databases">
        <title>Genome analysis of the thermophilic bacterium of the candidate phylum Aminicenantes from deep subsurface aquifer revealed its physiology and ecological role.</title>
        <authorList>
            <person name="Kadnikov V.V."/>
            <person name="Mardanov A.V."/>
            <person name="Beletsky A.V."/>
            <person name="Karnachuk O.V."/>
            <person name="Ravin N.V."/>
        </authorList>
    </citation>
    <scope>NUCLEOTIDE SEQUENCE [LARGE SCALE GENOMIC DNA]</scope>
    <source>
        <strain evidence="6">BY38</strain>
    </source>
</reference>
<dbReference type="PROSITE" id="PS00716">
    <property type="entry name" value="SIGMA70_2"/>
    <property type="match status" value="1"/>
</dbReference>
<dbReference type="Gene3D" id="1.10.601.10">
    <property type="entry name" value="RNA Polymerase Primary Sigma Factor"/>
    <property type="match status" value="1"/>
</dbReference>
<evidence type="ECO:0000313" key="6">
    <source>
        <dbReference type="EMBL" id="RFT15025.1"/>
    </source>
</evidence>
<dbReference type="CDD" id="cd06171">
    <property type="entry name" value="Sigma70_r4"/>
    <property type="match status" value="1"/>
</dbReference>
<keyword evidence="4" id="KW-0804">Transcription</keyword>
<feature type="domain" description="RNA polymerase sigma-70" evidence="5">
    <location>
        <begin position="241"/>
        <end position="267"/>
    </location>
</feature>
<evidence type="ECO:0000256" key="1">
    <source>
        <dbReference type="ARBA" id="ARBA00023015"/>
    </source>
</evidence>
<dbReference type="PRINTS" id="PR00046">
    <property type="entry name" value="SIGMA70FCT"/>
</dbReference>
<keyword evidence="2" id="KW-0731">Sigma factor</keyword>